<gene>
    <name evidence="1" type="ORF">CCAP1982_LOCUS6695</name>
</gene>
<proteinExistence type="predicted"/>
<dbReference type="Proteomes" id="UP000606786">
    <property type="component" value="Unassembled WGS sequence"/>
</dbReference>
<evidence type="ECO:0000313" key="2">
    <source>
        <dbReference type="Proteomes" id="UP000606786"/>
    </source>
</evidence>
<name>A0A811UH18_CERCA</name>
<protein>
    <submittedName>
        <fullName evidence="1">(Mediterranean fruit fly) hypothetical protein</fullName>
    </submittedName>
</protein>
<dbReference type="AlphaFoldDB" id="A0A811UH18"/>
<comment type="caution">
    <text evidence="1">The sequence shown here is derived from an EMBL/GenBank/DDBJ whole genome shotgun (WGS) entry which is preliminary data.</text>
</comment>
<evidence type="ECO:0000313" key="1">
    <source>
        <dbReference type="EMBL" id="CAD6998081.1"/>
    </source>
</evidence>
<organism evidence="1 2">
    <name type="scientific">Ceratitis capitata</name>
    <name type="common">Mediterranean fruit fly</name>
    <name type="synonym">Tephritis capitata</name>
    <dbReference type="NCBI Taxonomy" id="7213"/>
    <lineage>
        <taxon>Eukaryota</taxon>
        <taxon>Metazoa</taxon>
        <taxon>Ecdysozoa</taxon>
        <taxon>Arthropoda</taxon>
        <taxon>Hexapoda</taxon>
        <taxon>Insecta</taxon>
        <taxon>Pterygota</taxon>
        <taxon>Neoptera</taxon>
        <taxon>Endopterygota</taxon>
        <taxon>Diptera</taxon>
        <taxon>Brachycera</taxon>
        <taxon>Muscomorpha</taxon>
        <taxon>Tephritoidea</taxon>
        <taxon>Tephritidae</taxon>
        <taxon>Ceratitis</taxon>
        <taxon>Ceratitis</taxon>
    </lineage>
</organism>
<dbReference type="EMBL" id="CAJHJT010000012">
    <property type="protein sequence ID" value="CAD6998081.1"/>
    <property type="molecule type" value="Genomic_DNA"/>
</dbReference>
<reference evidence="1" key="1">
    <citation type="submission" date="2020-11" db="EMBL/GenBank/DDBJ databases">
        <authorList>
            <person name="Whitehead M."/>
        </authorList>
    </citation>
    <scope>NUCLEOTIDE SEQUENCE</scope>
    <source>
        <strain evidence="1">EGII</strain>
    </source>
</reference>
<keyword evidence="2" id="KW-1185">Reference proteome</keyword>
<accession>A0A811UH18</accession>
<sequence length="155" mass="17471">MDAPPWHVMGALIATSKRLHRNIKIVLLEEAALPSIASCALFWHREPLNECEIEILLFLTSVVALAFRVRVRVRIRLFQYSFNAMRLSLGQSSQTFDFKRTQLCVGNGDCATHSVVGVAKIVLPITEKLQEEKCDQKENLKKTDLNNPLGVNIVN</sequence>